<organism evidence="2 3">
    <name type="scientific">Opisthorchis viverrini</name>
    <name type="common">Southeast Asian liver fluke</name>
    <dbReference type="NCBI Taxonomy" id="6198"/>
    <lineage>
        <taxon>Eukaryota</taxon>
        <taxon>Metazoa</taxon>
        <taxon>Spiralia</taxon>
        <taxon>Lophotrochozoa</taxon>
        <taxon>Platyhelminthes</taxon>
        <taxon>Trematoda</taxon>
        <taxon>Digenea</taxon>
        <taxon>Opisthorchiida</taxon>
        <taxon>Opisthorchiata</taxon>
        <taxon>Opisthorchiidae</taxon>
        <taxon>Opisthorchis</taxon>
    </lineage>
</organism>
<dbReference type="CTD" id="20321641"/>
<keyword evidence="3" id="KW-1185">Reference proteome</keyword>
<feature type="transmembrane region" description="Helical" evidence="1">
    <location>
        <begin position="36"/>
        <end position="60"/>
    </location>
</feature>
<evidence type="ECO:0000313" key="3">
    <source>
        <dbReference type="Proteomes" id="UP000054324"/>
    </source>
</evidence>
<dbReference type="EMBL" id="KL596790">
    <property type="protein sequence ID" value="KER25011.1"/>
    <property type="molecule type" value="Genomic_DNA"/>
</dbReference>
<keyword evidence="1" id="KW-1133">Transmembrane helix</keyword>
<dbReference type="AlphaFoldDB" id="A0A074ZCJ4"/>
<protein>
    <recommendedName>
        <fullName evidence="4">G-protein coupled receptors family 1 profile domain-containing protein</fullName>
    </recommendedName>
</protein>
<evidence type="ECO:0000256" key="1">
    <source>
        <dbReference type="SAM" id="Phobius"/>
    </source>
</evidence>
<dbReference type="Proteomes" id="UP000054324">
    <property type="component" value="Unassembled WGS sequence"/>
</dbReference>
<dbReference type="OrthoDB" id="2101615at2759"/>
<dbReference type="RefSeq" id="XP_009171255.1">
    <property type="nucleotide sequence ID" value="XM_009172991.1"/>
</dbReference>
<evidence type="ECO:0000313" key="2">
    <source>
        <dbReference type="EMBL" id="KER25011.1"/>
    </source>
</evidence>
<name>A0A074ZCJ4_OPIVI</name>
<accession>A0A074ZCJ4</accession>
<dbReference type="KEGG" id="ovi:T265_07462"/>
<keyword evidence="1" id="KW-0472">Membrane</keyword>
<proteinExistence type="predicted"/>
<dbReference type="GeneID" id="20321641"/>
<keyword evidence="1" id="KW-0812">Transmembrane</keyword>
<gene>
    <name evidence="2" type="ORF">T265_07462</name>
</gene>
<reference evidence="2 3" key="1">
    <citation type="submission" date="2013-11" db="EMBL/GenBank/DDBJ databases">
        <title>Opisthorchis viverrini - life in the bile duct.</title>
        <authorList>
            <person name="Young N.D."/>
            <person name="Nagarajan N."/>
            <person name="Lin S.J."/>
            <person name="Korhonen P.K."/>
            <person name="Jex A.R."/>
            <person name="Hall R.S."/>
            <person name="Safavi-Hemami H."/>
            <person name="Kaewkong W."/>
            <person name="Bertrand D."/>
            <person name="Gao S."/>
            <person name="Seet Q."/>
            <person name="Wongkham S."/>
            <person name="Teh B.T."/>
            <person name="Wongkham C."/>
            <person name="Intapan P.M."/>
            <person name="Maleewong W."/>
            <person name="Yang X."/>
            <person name="Hu M."/>
            <person name="Wang Z."/>
            <person name="Hofmann A."/>
            <person name="Sternberg P.W."/>
            <person name="Tan P."/>
            <person name="Wang J."/>
            <person name="Gasser R.B."/>
        </authorList>
    </citation>
    <scope>NUCLEOTIDE SEQUENCE [LARGE SCALE GENOMIC DNA]</scope>
</reference>
<evidence type="ECO:0008006" key="4">
    <source>
        <dbReference type="Google" id="ProtNLM"/>
    </source>
</evidence>
<sequence length="134" mass="14896">MPLSMPCVLYDSYSIGPHQTACTLDISRSDRKSLGFLLALTIFGYLIPVGSAILSLHVAWSTVVTSSDREKCAAGKLDVTLMEFLVVSEQQKVPEIPGPAKLRGQDGPRDLIHPHELKPRVYRFYHPDCKDKKS</sequence>